<sequence length="398" mass="44710">MELVFDLLTTQPLAAGQCKHYRFTETGGYIGRNNLCEWVLMDTTGHVSGQHAHITHQGGMYFIKDLSTNGTSFNGGQTYLAPGQLQRIKHGDVFGLAGFSIRARLEQPLQVRLEHVGLPQMAGSVIPDDAFIGLDVLHEAPAPLPELLFEDEPTRQEWVDVQHEHHAGFTPIDFEHVIAPQLIAEAQPALDSPPVPCTPINDGFWDAFGEELGVDVLALDLEAREALALNAAKLLKQCIAGMQQNVWTRNELKNELRLARTVAPGAEHDPFKSTHDARQALRLLLGAPVLHQPTAEQWVVRTFRDMQAHQVAMLSASRAVVRNSLEHFSPQQLVLRFEREGHKPLWTTAASHWRAFNRYHQALQQDDDWTERLLARDFAQVYDEQVRLICTLHNNPQG</sequence>
<reference evidence="2 3" key="1">
    <citation type="submission" date="2020-01" db="EMBL/GenBank/DDBJ databases">
        <title>Comparative genomics of meat spoilage bacteria.</title>
        <authorList>
            <person name="Hilgarth M."/>
            <person name="Vogel R.F."/>
        </authorList>
    </citation>
    <scope>NUCLEOTIDE SEQUENCE [LARGE SCALE GENOMIC DNA]</scope>
    <source>
        <strain evidence="2 3">TMW2.2077</strain>
    </source>
</reference>
<dbReference type="NCBIfam" id="TIGR03354">
    <property type="entry name" value="VI_FHA"/>
    <property type="match status" value="1"/>
</dbReference>
<protein>
    <submittedName>
        <fullName evidence="2">Type VI secretion system-associated FHA domain protein TagH</fullName>
    </submittedName>
</protein>
<dbReference type="Pfam" id="PF20232">
    <property type="entry name" value="T6SS_FHA_C"/>
    <property type="match status" value="1"/>
</dbReference>
<dbReference type="InterPro" id="IPR000253">
    <property type="entry name" value="FHA_dom"/>
</dbReference>
<comment type="caution">
    <text evidence="2">The sequence shown here is derived from an EMBL/GenBank/DDBJ whole genome shotgun (WGS) entry which is preliminary data.</text>
</comment>
<proteinExistence type="predicted"/>
<dbReference type="SUPFAM" id="SSF49879">
    <property type="entry name" value="SMAD/FHA domain"/>
    <property type="match status" value="1"/>
</dbReference>
<evidence type="ECO:0000259" key="1">
    <source>
        <dbReference type="PROSITE" id="PS50006"/>
    </source>
</evidence>
<dbReference type="InterPro" id="IPR017735">
    <property type="entry name" value="T6SS_FHA"/>
</dbReference>
<feature type="domain" description="FHA" evidence="1">
    <location>
        <begin position="28"/>
        <end position="78"/>
    </location>
</feature>
<dbReference type="Gene3D" id="2.60.200.20">
    <property type="match status" value="1"/>
</dbReference>
<gene>
    <name evidence="2" type="primary">tagH</name>
    <name evidence="2" type="ORF">GYN02_03535</name>
</gene>
<keyword evidence="3" id="KW-1185">Reference proteome</keyword>
<dbReference type="CDD" id="cd00060">
    <property type="entry name" value="FHA"/>
    <property type="match status" value="1"/>
</dbReference>
<dbReference type="InterPro" id="IPR008984">
    <property type="entry name" value="SMAD_FHA_dom_sf"/>
</dbReference>
<name>A0ABS1ZCQ8_9PSED</name>
<dbReference type="InterPro" id="IPR046883">
    <property type="entry name" value="T6SS_FHA_C"/>
</dbReference>
<dbReference type="PROSITE" id="PS50006">
    <property type="entry name" value="FHA_DOMAIN"/>
    <property type="match status" value="1"/>
</dbReference>
<dbReference type="Proteomes" id="UP000809529">
    <property type="component" value="Unassembled WGS sequence"/>
</dbReference>
<dbReference type="EMBL" id="JAAEBW010000002">
    <property type="protein sequence ID" value="MBM1194250.1"/>
    <property type="molecule type" value="Genomic_DNA"/>
</dbReference>
<accession>A0ABS1ZCQ8</accession>
<evidence type="ECO:0000313" key="3">
    <source>
        <dbReference type="Proteomes" id="UP000809529"/>
    </source>
</evidence>
<organism evidence="2 3">
    <name type="scientific">Pseudomonas weihenstephanensis</name>
    <dbReference type="NCBI Taxonomy" id="1608994"/>
    <lineage>
        <taxon>Bacteria</taxon>
        <taxon>Pseudomonadati</taxon>
        <taxon>Pseudomonadota</taxon>
        <taxon>Gammaproteobacteria</taxon>
        <taxon>Pseudomonadales</taxon>
        <taxon>Pseudomonadaceae</taxon>
        <taxon>Pseudomonas</taxon>
    </lineage>
</organism>
<dbReference type="Pfam" id="PF00498">
    <property type="entry name" value="FHA"/>
    <property type="match status" value="1"/>
</dbReference>
<evidence type="ECO:0000313" key="2">
    <source>
        <dbReference type="EMBL" id="MBM1194250.1"/>
    </source>
</evidence>